<evidence type="ECO:0000256" key="3">
    <source>
        <dbReference type="SAM" id="MobiDB-lite"/>
    </source>
</evidence>
<name>A0A3S3NVB9_9MAGN</name>
<dbReference type="InterPro" id="IPR036047">
    <property type="entry name" value="F-box-like_dom_sf"/>
</dbReference>
<feature type="domain" description="F-box" evidence="4">
    <location>
        <begin position="38"/>
        <end position="78"/>
    </location>
</feature>
<dbReference type="SUPFAM" id="SSF81383">
    <property type="entry name" value="F-box domain"/>
    <property type="match status" value="1"/>
</dbReference>
<dbReference type="InterPro" id="IPR001810">
    <property type="entry name" value="F-box_dom"/>
</dbReference>
<protein>
    <submittedName>
        <fullName evidence="5">Kelch repeat type 1</fullName>
    </submittedName>
</protein>
<dbReference type="InterPro" id="IPR015915">
    <property type="entry name" value="Kelch-typ_b-propeller"/>
</dbReference>
<dbReference type="Proteomes" id="UP000283530">
    <property type="component" value="Unassembled WGS sequence"/>
</dbReference>
<dbReference type="AlphaFoldDB" id="A0A3S3NVB9"/>
<sequence length="403" mass="46190">MRTKEKAPFSFPFPQEEENEKEKPMSLDFVYQAIIPGLPDDLALRCLAKLSHGYHGLVECVSKKWRNIVRSSDFFHLKSREGWCGDWLFVLTDNQTNIQWNAYDPEADRWHPLPRIPSATCGYAHFGFSCVTIHNRFLVIGGHFCPNDTFIPPQENSSPTNDVMQFDPFKKQWSRLASMQTKRSDFACAVVCDKVYVAGGWNSSSRRLDSAEVYDPLQDRWDDLPRLPILLRDCFGVSYDGKFHVFKRKGDPSHQNLCLVFDPIDKMWHPVKDICLNVRLMNVITTTAGDHFYTITESDGNIVCARYNDQQDWQALGKVPPVVLPNHSRLLESFSFGFTALGRDLYVVGGKVIKWNEFIRTFDIVQLDLVRVCDVTVLPLRWRKTRPMHGTCGAVVACGCLKE</sequence>
<dbReference type="OrthoDB" id="45365at2759"/>
<dbReference type="Pfam" id="PF00646">
    <property type="entry name" value="F-box"/>
    <property type="match status" value="1"/>
</dbReference>
<evidence type="ECO:0000259" key="4">
    <source>
        <dbReference type="SMART" id="SM00256"/>
    </source>
</evidence>
<evidence type="ECO:0000313" key="6">
    <source>
        <dbReference type="Proteomes" id="UP000283530"/>
    </source>
</evidence>
<dbReference type="EMBL" id="QPKB01000011">
    <property type="protein sequence ID" value="RWR95130.1"/>
    <property type="molecule type" value="Genomic_DNA"/>
</dbReference>
<evidence type="ECO:0000313" key="5">
    <source>
        <dbReference type="EMBL" id="RWR95130.1"/>
    </source>
</evidence>
<dbReference type="SUPFAM" id="SSF117281">
    <property type="entry name" value="Kelch motif"/>
    <property type="match status" value="1"/>
</dbReference>
<evidence type="ECO:0000256" key="1">
    <source>
        <dbReference type="ARBA" id="ARBA00022441"/>
    </source>
</evidence>
<dbReference type="CDD" id="cd22152">
    <property type="entry name" value="F-box_AtAFR-like"/>
    <property type="match status" value="1"/>
</dbReference>
<proteinExistence type="predicted"/>
<dbReference type="Gene3D" id="2.120.10.80">
    <property type="entry name" value="Kelch-type beta propeller"/>
    <property type="match status" value="1"/>
</dbReference>
<dbReference type="PANTHER" id="PTHR46344:SF28">
    <property type="entry name" value="F-BOX DOMAIN-CONTAINING PROTEIN"/>
    <property type="match status" value="1"/>
</dbReference>
<keyword evidence="2" id="KW-0677">Repeat</keyword>
<dbReference type="SMART" id="SM00612">
    <property type="entry name" value="Kelch"/>
    <property type="match status" value="2"/>
</dbReference>
<keyword evidence="1" id="KW-0880">Kelch repeat</keyword>
<organism evidence="5 6">
    <name type="scientific">Cinnamomum micranthum f. kanehirae</name>
    <dbReference type="NCBI Taxonomy" id="337451"/>
    <lineage>
        <taxon>Eukaryota</taxon>
        <taxon>Viridiplantae</taxon>
        <taxon>Streptophyta</taxon>
        <taxon>Embryophyta</taxon>
        <taxon>Tracheophyta</taxon>
        <taxon>Spermatophyta</taxon>
        <taxon>Magnoliopsida</taxon>
        <taxon>Magnoliidae</taxon>
        <taxon>Laurales</taxon>
        <taxon>Lauraceae</taxon>
        <taxon>Cinnamomum</taxon>
    </lineage>
</organism>
<dbReference type="InterPro" id="IPR006652">
    <property type="entry name" value="Kelch_1"/>
</dbReference>
<comment type="caution">
    <text evidence="5">The sequence shown here is derived from an EMBL/GenBank/DDBJ whole genome shotgun (WGS) entry which is preliminary data.</text>
</comment>
<dbReference type="STRING" id="337451.A0A3S3NVB9"/>
<dbReference type="PANTHER" id="PTHR46344">
    <property type="entry name" value="OS02G0202900 PROTEIN"/>
    <property type="match status" value="1"/>
</dbReference>
<reference evidence="5 6" key="1">
    <citation type="journal article" date="2019" name="Nat. Plants">
        <title>Stout camphor tree genome fills gaps in understanding of flowering plant genome evolution.</title>
        <authorList>
            <person name="Chaw S.M."/>
            <person name="Liu Y.C."/>
            <person name="Wu Y.W."/>
            <person name="Wang H.Y."/>
            <person name="Lin C.I."/>
            <person name="Wu C.S."/>
            <person name="Ke H.M."/>
            <person name="Chang L.Y."/>
            <person name="Hsu C.Y."/>
            <person name="Yang H.T."/>
            <person name="Sudianto E."/>
            <person name="Hsu M.H."/>
            <person name="Wu K.P."/>
            <person name="Wang L.N."/>
            <person name="Leebens-Mack J.H."/>
            <person name="Tsai I.J."/>
        </authorList>
    </citation>
    <scope>NUCLEOTIDE SEQUENCE [LARGE SCALE GENOMIC DNA]</scope>
    <source>
        <strain evidence="6">cv. Chaw 1501</strain>
        <tissue evidence="5">Young leaves</tissue>
    </source>
</reference>
<dbReference type="SMART" id="SM00256">
    <property type="entry name" value="FBOX"/>
    <property type="match status" value="1"/>
</dbReference>
<evidence type="ECO:0000256" key="2">
    <source>
        <dbReference type="ARBA" id="ARBA00022737"/>
    </source>
</evidence>
<feature type="region of interest" description="Disordered" evidence="3">
    <location>
        <begin position="1"/>
        <end position="23"/>
    </location>
</feature>
<keyword evidence="6" id="KW-1185">Reference proteome</keyword>
<dbReference type="Pfam" id="PF01344">
    <property type="entry name" value="Kelch_1"/>
    <property type="match status" value="2"/>
</dbReference>
<gene>
    <name evidence="5" type="ORF">CKAN_02445800</name>
</gene>
<accession>A0A3S3NVB9</accession>